<protein>
    <submittedName>
        <fullName evidence="1">Uncharacterized protein</fullName>
    </submittedName>
</protein>
<dbReference type="KEGG" id="parb:CJU94_40060"/>
<evidence type="ECO:0000313" key="2">
    <source>
        <dbReference type="Proteomes" id="UP000215158"/>
    </source>
</evidence>
<keyword evidence="1" id="KW-0614">Plasmid</keyword>
<name>A0A248VZ68_9BURK</name>
<reference evidence="1 2" key="1">
    <citation type="submission" date="2017-08" db="EMBL/GenBank/DDBJ databases">
        <title>Identification and genetic characteristics of simultaneous BTEX- and naphthalene-degrading Paraburkholderia sp. BN5 isolated from petroleum-contaminated soil.</title>
        <authorList>
            <person name="Lee Y."/>
            <person name="Jeon C.O."/>
        </authorList>
    </citation>
    <scope>NUCLEOTIDE SEQUENCE [LARGE SCALE GENOMIC DNA]</scope>
    <source>
        <strain evidence="1 2">BN5</strain>
        <plasmid evidence="1 2">pBN4</plasmid>
    </source>
</reference>
<geneLocation type="plasmid" evidence="1 2">
    <name>pBN4</name>
</geneLocation>
<organism evidence="1 2">
    <name type="scientific">Paraburkholderia aromaticivorans</name>
    <dbReference type="NCBI Taxonomy" id="2026199"/>
    <lineage>
        <taxon>Bacteria</taxon>
        <taxon>Pseudomonadati</taxon>
        <taxon>Pseudomonadota</taxon>
        <taxon>Betaproteobacteria</taxon>
        <taxon>Burkholderiales</taxon>
        <taxon>Burkholderiaceae</taxon>
        <taxon>Paraburkholderia</taxon>
    </lineage>
</organism>
<dbReference type="Proteomes" id="UP000215158">
    <property type="component" value="Plasmid pBN4"/>
</dbReference>
<accession>A0A248VZ68</accession>
<evidence type="ECO:0000313" key="1">
    <source>
        <dbReference type="EMBL" id="ASW04339.1"/>
    </source>
</evidence>
<sequence length="62" mass="6872">MVFPRWYTVDAMQIACAVIVADVQLNAALARNHFGERRDDDILSDGAMCESSSLAQLNMVLQ</sequence>
<keyword evidence="2" id="KW-1185">Reference proteome</keyword>
<gene>
    <name evidence="1" type="ORF">CJU94_40060</name>
</gene>
<dbReference type="AlphaFoldDB" id="A0A248VZ68"/>
<dbReference type="EMBL" id="CP022994">
    <property type="protein sequence ID" value="ASW04339.1"/>
    <property type="molecule type" value="Genomic_DNA"/>
</dbReference>
<proteinExistence type="predicted"/>